<keyword evidence="2" id="KW-0564">Palmitate</keyword>
<dbReference type="NCBIfam" id="TIGR01845">
    <property type="entry name" value="outer_NodT"/>
    <property type="match status" value="1"/>
</dbReference>
<accession>A0ABX5M1H4</accession>
<protein>
    <submittedName>
        <fullName evidence="4">RND transporter</fullName>
    </submittedName>
</protein>
<dbReference type="EMBL" id="LAPT01000009">
    <property type="protein sequence ID" value="PXF32739.1"/>
    <property type="molecule type" value="Genomic_DNA"/>
</dbReference>
<feature type="signal peptide" evidence="2">
    <location>
        <begin position="1"/>
        <end position="21"/>
    </location>
</feature>
<feature type="coiled-coil region" evidence="3">
    <location>
        <begin position="416"/>
        <end position="443"/>
    </location>
</feature>
<dbReference type="Proteomes" id="UP000248090">
    <property type="component" value="Unassembled WGS sequence"/>
</dbReference>
<dbReference type="InterPro" id="IPR003423">
    <property type="entry name" value="OMP_efflux"/>
</dbReference>
<dbReference type="Gene3D" id="2.20.200.10">
    <property type="entry name" value="Outer membrane efflux proteins (OEP)"/>
    <property type="match status" value="1"/>
</dbReference>
<comment type="subcellular location">
    <subcellularLocation>
        <location evidence="2">Cell outer membrane</location>
        <topology evidence="2">Lipid-anchor</topology>
    </subcellularLocation>
</comment>
<keyword evidence="5" id="KW-1185">Reference proteome</keyword>
<keyword evidence="2" id="KW-0449">Lipoprotein</keyword>
<comment type="caution">
    <text evidence="4">The sequence shown here is derived from an EMBL/GenBank/DDBJ whole genome shotgun (WGS) entry which is preliminary data.</text>
</comment>
<dbReference type="PANTHER" id="PTHR30203">
    <property type="entry name" value="OUTER MEMBRANE CATION EFFLUX PROTEIN"/>
    <property type="match status" value="1"/>
</dbReference>
<keyword evidence="2" id="KW-0732">Signal</keyword>
<keyword evidence="2" id="KW-0812">Transmembrane</keyword>
<evidence type="ECO:0000256" key="3">
    <source>
        <dbReference type="SAM" id="Coils"/>
    </source>
</evidence>
<gene>
    <name evidence="4" type="ORF">WH50_02810</name>
</gene>
<sequence length="478" mass="51370">MLAPLLAALVLSGCVSNPSSTAGLTDPTPMPVTFKEGDGRWAAVPPADVQPRGEWWAAFADPEMSRLVTLAGKQNNDIQVAAARLKEAQALLRTTNADKAVQVNAGGGLQRAYSLDTYTNQSPLLGLSYEVDLFGKLDKASQAASLDAQSREALLQSTRLLVQANVAQTYLQLRALDEERQLVRDTVAAYQDTLTLTEQRYDAGDVPELDVVRVRAEVSSTESDALALDRQRAALEHALAVLTGSVASTFTLPVARWQTALPVIPAGVPSTVLARRPDVAAAQRTMKAAEARVGVAERAWFPDINLTGSAGFASTDLADLFTWSARSWGIGALLSLPVFDGGRRQAGVDQANAQLQEALASYREQVLVAFRDVEDQLSALRLLDKQAQSQALAVQAAERATAISDARYRDGFISQLDLLDARRSELSNRRQALQVRSEQYQATVALIRAIGGSWEASKPAVAAQQNAADNPANQLAKR</sequence>
<evidence type="ECO:0000313" key="4">
    <source>
        <dbReference type="EMBL" id="PXF32739.1"/>
    </source>
</evidence>
<name>A0ABX5M1H4_9GAMM</name>
<dbReference type="Pfam" id="PF02321">
    <property type="entry name" value="OEP"/>
    <property type="match status" value="2"/>
</dbReference>
<keyword evidence="3" id="KW-0175">Coiled coil</keyword>
<evidence type="ECO:0000313" key="5">
    <source>
        <dbReference type="Proteomes" id="UP000248090"/>
    </source>
</evidence>
<dbReference type="Gene3D" id="1.20.1600.10">
    <property type="entry name" value="Outer membrane efflux proteins (OEP)"/>
    <property type="match status" value="1"/>
</dbReference>
<feature type="chain" id="PRO_5044998144" evidence="2">
    <location>
        <begin position="22"/>
        <end position="478"/>
    </location>
</feature>
<evidence type="ECO:0000256" key="2">
    <source>
        <dbReference type="RuleBase" id="RU362097"/>
    </source>
</evidence>
<dbReference type="InterPro" id="IPR010131">
    <property type="entry name" value="MdtP/NodT-like"/>
</dbReference>
<comment type="similarity">
    <text evidence="1 2">Belongs to the outer membrane factor (OMF) (TC 1.B.17) family.</text>
</comment>
<proteinExistence type="inferred from homology"/>
<evidence type="ECO:0000256" key="1">
    <source>
        <dbReference type="ARBA" id="ARBA00007613"/>
    </source>
</evidence>
<keyword evidence="2" id="KW-1134">Transmembrane beta strand</keyword>
<reference evidence="4 5" key="1">
    <citation type="submission" date="2015-03" db="EMBL/GenBank/DDBJ databases">
        <authorList>
            <person name="Krishnan R."/>
            <person name="Midha S."/>
            <person name="Patil P.B."/>
            <person name="Rameshkumar N."/>
        </authorList>
    </citation>
    <scope>NUCLEOTIDE SEQUENCE [LARGE SCALE GENOMIC DNA]</scope>
    <source>
        <strain evidence="4 5">L1E11</strain>
    </source>
</reference>
<dbReference type="SUPFAM" id="SSF56954">
    <property type="entry name" value="Outer membrane efflux proteins (OEP)"/>
    <property type="match status" value="1"/>
</dbReference>
<dbReference type="PANTHER" id="PTHR30203:SF33">
    <property type="entry name" value="BLR4455 PROTEIN"/>
    <property type="match status" value="1"/>
</dbReference>
<organism evidence="4 5">
    <name type="scientific">Pokkaliibacter plantistimulans</name>
    <dbReference type="NCBI Taxonomy" id="1635171"/>
    <lineage>
        <taxon>Bacteria</taxon>
        <taxon>Pseudomonadati</taxon>
        <taxon>Pseudomonadota</taxon>
        <taxon>Gammaproteobacteria</taxon>
        <taxon>Oceanospirillales</taxon>
        <taxon>Balneatrichaceae</taxon>
        <taxon>Pokkaliibacter</taxon>
    </lineage>
</organism>
<keyword evidence="2" id="KW-0472">Membrane</keyword>